<evidence type="ECO:0000256" key="3">
    <source>
        <dbReference type="ARBA" id="ARBA00022801"/>
    </source>
</evidence>
<dbReference type="SMART" id="SM00248">
    <property type="entry name" value="ANK"/>
    <property type="match status" value="2"/>
</dbReference>
<dbReference type="InterPro" id="IPR002110">
    <property type="entry name" value="Ankyrin_rpt"/>
</dbReference>
<dbReference type="GO" id="GO:0004252">
    <property type="term" value="F:serine-type endopeptidase activity"/>
    <property type="evidence" value="ECO:0007669"/>
    <property type="project" value="InterPro"/>
</dbReference>
<evidence type="ECO:0000256" key="4">
    <source>
        <dbReference type="ARBA" id="ARBA00022825"/>
    </source>
</evidence>
<evidence type="ECO:0000259" key="6">
    <source>
        <dbReference type="Pfam" id="PF00082"/>
    </source>
</evidence>
<gene>
    <name evidence="7" type="ORF">BTUL_0091g00160</name>
</gene>
<keyword evidence="3" id="KW-0378">Hydrolase</keyword>
<name>A0A4Z1EN73_9HELO</name>
<sequence length="1050" mass="119417">MTAELSESAEKERPLTRKSTGGIGRRILNVDNSDDSEDEEEAEGDDEDEIAIAQDPILQLIRIGKLKLGKSEERKKFFHKYDRYIEERVEEQRNFLHVLAYWDGPSNSSTKSLISKLTTKYPEEYSRLLISRDETGSESNPLYAAISRKDAKLVAYMCENKDKSPIVQDALVIALGMQCSERSENCLIAAIRHKLPVDIISNLIEITTENTLKAQDSKGFTPLHYAVEYERCTHSQFEIVRKLIKCGDSALDQLGNKPDYFSVYGYHESTREKYVSSKKGGKINGERLAEWTPPTKETVLPQPKIPKEYDDPKQMAQFPNERRTREDLAFKWRGTNLNTEPNEKPSQMQNTLLQTNQVPNATVSADLKVSPTMPANISNTKVSRESSKMRSGKVEEQAVTEESAEKIREMLHLHYLRTRSPETAASRLYRKSTKGAPLKIDPEEFIESFEHVKLDTVLQYVAFPNVRVHPAPDYPYALDKPTEDGNGRCDMMFFFQWLKDKGVKRIIKVIVDDSNTPAHSDEAIEKALQGFDVEILDWRKVDLCPETIWTSSRKLREVHLQWSGNNAVLRGWSEPEGLRRLEDLTKVYLHVKQDLESHSRMQKKIDSFCDRLNSGTSSAEHQRTFSLPIEQPVPLSIQPRIIQVKRSDEDGQNRRLLTMNFAASEMKQEHILQPHRWLNCMDEFKDVFQNVWSWTMKQKLQQQEALMQPVEIALIDDGVDVLQSRLRGKISDGKSFDYGDKGANRIRSHWISERGHGTVMAKNIVRICPMAKIYVIKLETHFDHKEQKARIGTRSAAEVRSTMYSHDCNRTELRVLIHGLIQAIDAAVDRKVQIISMSWTIKQPDSNSEEKEKFDSAVRRAVKAGILLFCSAADKGLHQDNDYPAASNPTKMFKIGAAKPNGNVWDWVPNIRQLDFIIPGYEVAENASLDDDSSQNFQPQTGSSVATALGAGLAALVICCVQLASIHTQMSRHKGHPDAPSSLTLDDLRHVKNHENMKAALRTIGTSPDSDNKFIEVWRLFDKATKDMAGKDKEQQLGVIVALAYKFRAY</sequence>
<dbReference type="InterPro" id="IPR051048">
    <property type="entry name" value="Peptidase_S8/S53_subtilisin"/>
</dbReference>
<dbReference type="InterPro" id="IPR036770">
    <property type="entry name" value="Ankyrin_rpt-contain_sf"/>
</dbReference>
<dbReference type="SUPFAM" id="SSF48403">
    <property type="entry name" value="Ankyrin repeat"/>
    <property type="match status" value="1"/>
</dbReference>
<organism evidence="7 8">
    <name type="scientific">Botrytis tulipae</name>
    <dbReference type="NCBI Taxonomy" id="87230"/>
    <lineage>
        <taxon>Eukaryota</taxon>
        <taxon>Fungi</taxon>
        <taxon>Dikarya</taxon>
        <taxon>Ascomycota</taxon>
        <taxon>Pezizomycotina</taxon>
        <taxon>Leotiomycetes</taxon>
        <taxon>Helotiales</taxon>
        <taxon>Sclerotiniaceae</taxon>
        <taxon>Botrytis</taxon>
    </lineage>
</organism>
<evidence type="ECO:0000256" key="2">
    <source>
        <dbReference type="ARBA" id="ARBA00022670"/>
    </source>
</evidence>
<dbReference type="GO" id="GO:0006508">
    <property type="term" value="P:proteolysis"/>
    <property type="evidence" value="ECO:0007669"/>
    <property type="project" value="UniProtKB-KW"/>
</dbReference>
<dbReference type="SUPFAM" id="SSF52743">
    <property type="entry name" value="Subtilisin-like"/>
    <property type="match status" value="1"/>
</dbReference>
<dbReference type="Pfam" id="PF00082">
    <property type="entry name" value="Peptidase_S8"/>
    <property type="match status" value="1"/>
</dbReference>
<dbReference type="InterPro" id="IPR015500">
    <property type="entry name" value="Peptidase_S8_subtilisin-rel"/>
</dbReference>
<evidence type="ECO:0000256" key="5">
    <source>
        <dbReference type="SAM" id="MobiDB-lite"/>
    </source>
</evidence>
<dbReference type="Gene3D" id="1.25.40.20">
    <property type="entry name" value="Ankyrin repeat-containing domain"/>
    <property type="match status" value="1"/>
</dbReference>
<dbReference type="Proteomes" id="UP000297777">
    <property type="component" value="Unassembled WGS sequence"/>
</dbReference>
<dbReference type="PRINTS" id="PR00723">
    <property type="entry name" value="SUBTILISIN"/>
</dbReference>
<protein>
    <recommendedName>
        <fullName evidence="6">Peptidase S8/S53 domain-containing protein</fullName>
    </recommendedName>
</protein>
<comment type="caution">
    <text evidence="7">The sequence shown here is derived from an EMBL/GenBank/DDBJ whole genome shotgun (WGS) entry which is preliminary data.</text>
</comment>
<dbReference type="Gene3D" id="3.40.50.200">
    <property type="entry name" value="Peptidase S8/S53 domain"/>
    <property type="match status" value="1"/>
</dbReference>
<dbReference type="OrthoDB" id="5386278at2759"/>
<feature type="compositionally biased region" description="Basic and acidic residues" evidence="5">
    <location>
        <begin position="382"/>
        <end position="396"/>
    </location>
</feature>
<dbReference type="InterPro" id="IPR000209">
    <property type="entry name" value="Peptidase_S8/S53_dom"/>
</dbReference>
<dbReference type="AlphaFoldDB" id="A0A4Z1EN73"/>
<feature type="region of interest" description="Disordered" evidence="5">
    <location>
        <begin position="371"/>
        <end position="401"/>
    </location>
</feature>
<accession>A0A4Z1EN73</accession>
<dbReference type="PANTHER" id="PTHR43399:SF4">
    <property type="entry name" value="CELL WALL-ASSOCIATED PROTEASE"/>
    <property type="match status" value="1"/>
</dbReference>
<proteinExistence type="inferred from homology"/>
<dbReference type="InterPro" id="IPR036852">
    <property type="entry name" value="Peptidase_S8/S53_dom_sf"/>
</dbReference>
<dbReference type="Pfam" id="PF00023">
    <property type="entry name" value="Ank"/>
    <property type="match status" value="1"/>
</dbReference>
<dbReference type="PANTHER" id="PTHR43399">
    <property type="entry name" value="SUBTILISIN-RELATED"/>
    <property type="match status" value="1"/>
</dbReference>
<feature type="compositionally biased region" description="Acidic residues" evidence="5">
    <location>
        <begin position="32"/>
        <end position="48"/>
    </location>
</feature>
<dbReference type="CDD" id="cd07491">
    <property type="entry name" value="Peptidases_S8_7"/>
    <property type="match status" value="1"/>
</dbReference>
<feature type="region of interest" description="Disordered" evidence="5">
    <location>
        <begin position="1"/>
        <end position="48"/>
    </location>
</feature>
<keyword evidence="8" id="KW-1185">Reference proteome</keyword>
<reference evidence="7 8" key="1">
    <citation type="submission" date="2017-12" db="EMBL/GenBank/DDBJ databases">
        <title>Comparative genomics of Botrytis spp.</title>
        <authorList>
            <person name="Valero-Jimenez C.A."/>
            <person name="Tapia P."/>
            <person name="Veloso J."/>
            <person name="Silva-Moreno E."/>
            <person name="Staats M."/>
            <person name="Valdes J.H."/>
            <person name="Van Kan J.A.L."/>
        </authorList>
    </citation>
    <scope>NUCLEOTIDE SEQUENCE [LARGE SCALE GENOMIC DNA]</scope>
    <source>
        <strain evidence="7 8">Bt9001</strain>
    </source>
</reference>
<dbReference type="EMBL" id="PQXH01000091">
    <property type="protein sequence ID" value="TGO12272.1"/>
    <property type="molecule type" value="Genomic_DNA"/>
</dbReference>
<keyword evidence="4" id="KW-0720">Serine protease</keyword>
<keyword evidence="2" id="KW-0645">Protease</keyword>
<comment type="similarity">
    <text evidence="1">Belongs to the peptidase S8 family.</text>
</comment>
<evidence type="ECO:0000313" key="8">
    <source>
        <dbReference type="Proteomes" id="UP000297777"/>
    </source>
</evidence>
<feature type="domain" description="Peptidase S8/S53" evidence="6">
    <location>
        <begin position="710"/>
        <end position="958"/>
    </location>
</feature>
<evidence type="ECO:0000256" key="1">
    <source>
        <dbReference type="ARBA" id="ARBA00011073"/>
    </source>
</evidence>
<evidence type="ECO:0000313" key="7">
    <source>
        <dbReference type="EMBL" id="TGO12272.1"/>
    </source>
</evidence>